<dbReference type="Proteomes" id="UP000283841">
    <property type="component" value="Unassembled WGS sequence"/>
</dbReference>
<dbReference type="EMBL" id="RCNU01000023">
    <property type="protein sequence ID" value="RWQ91282.1"/>
    <property type="molecule type" value="Genomic_DNA"/>
</dbReference>
<dbReference type="PANTHER" id="PTHR37540:SF9">
    <property type="entry name" value="ZN(2)-C6 FUNGAL-TYPE DOMAIN-CONTAINING PROTEIN"/>
    <property type="match status" value="1"/>
</dbReference>
<reference evidence="1 2" key="1">
    <citation type="journal article" date="2018" name="Front. Microbiol.">
        <title>Genomic and genetic insights into a cosmopolitan fungus, Paecilomyces variotii (Eurotiales).</title>
        <authorList>
            <person name="Urquhart A.S."/>
            <person name="Mondo S.J."/>
            <person name="Makela M.R."/>
            <person name="Hane J.K."/>
            <person name="Wiebenga A."/>
            <person name="He G."/>
            <person name="Mihaltcheva S."/>
            <person name="Pangilinan J."/>
            <person name="Lipzen A."/>
            <person name="Barry K."/>
            <person name="de Vries R.P."/>
            <person name="Grigoriev I.V."/>
            <person name="Idnurm A."/>
        </authorList>
    </citation>
    <scope>NUCLEOTIDE SEQUENCE [LARGE SCALE GENOMIC DNA]</scope>
    <source>
        <strain evidence="1 2">CBS 101075</strain>
    </source>
</reference>
<dbReference type="Pfam" id="PF11951">
    <property type="entry name" value="Fungal_trans_2"/>
    <property type="match status" value="1"/>
</dbReference>
<protein>
    <recommendedName>
        <fullName evidence="3">Fungal-specific transcription factor domain-containing protein</fullName>
    </recommendedName>
</protein>
<organism evidence="1 2">
    <name type="scientific">Byssochlamys spectabilis</name>
    <name type="common">Paecilomyces variotii</name>
    <dbReference type="NCBI Taxonomy" id="264951"/>
    <lineage>
        <taxon>Eukaryota</taxon>
        <taxon>Fungi</taxon>
        <taxon>Dikarya</taxon>
        <taxon>Ascomycota</taxon>
        <taxon>Pezizomycotina</taxon>
        <taxon>Eurotiomycetes</taxon>
        <taxon>Eurotiomycetidae</taxon>
        <taxon>Eurotiales</taxon>
        <taxon>Thermoascaceae</taxon>
        <taxon>Paecilomyces</taxon>
    </lineage>
</organism>
<dbReference type="GeneID" id="39595264"/>
<name>A0A443HHG9_BYSSP</name>
<sequence>MPYEFINNNGTINPSARKQIRRHVATGKNAGKKLARPSRKKAFELSRKSAAAVIKTPEVVKKTHDSKPTEEVIYAVEQQIGDGLSILPVPDELVPGSRPLERMAISFIGGLRHAPEMSNALDTTSMSSSIWVQFMFSDEAYFHCMVALSVTVLDPIAIKPAGLLVAARHLSQTFRLINERLSGDNAASDTTIAVVVMLAEYERQLGHYNNCLVHIEGLQRMVELRGGISKLTSINPHLTKKIFRIDLEYALHTGSPTRFSPQDIAFGSTGILRFPRKHQRRSEQKGSIVYRSAKFKQLSADLEDVFMDIIYFAHLLNETSSRRLPKMDHCVFHENILFLGYRLIAISTLRGPNHPNNLEDMIHLGLTTFVSAFFWSLDRSIPTIPLLTESIRSIVQRYAGDSQEERAVLLWLLFTLAASISKQPDDEVWLVPKAAETMDAMDLHTWEDVHRTLSMFPWVNATHNTAGQALWQKSRVPLSLLRERLEIN</sequence>
<proteinExistence type="predicted"/>
<dbReference type="PANTHER" id="PTHR37540">
    <property type="entry name" value="TRANSCRIPTION FACTOR (ACR-2), PUTATIVE-RELATED-RELATED"/>
    <property type="match status" value="1"/>
</dbReference>
<evidence type="ECO:0000313" key="2">
    <source>
        <dbReference type="Proteomes" id="UP000283841"/>
    </source>
</evidence>
<dbReference type="VEuPathDB" id="FungiDB:C8Q69DRAFT_192264"/>
<comment type="caution">
    <text evidence="1">The sequence shown here is derived from an EMBL/GenBank/DDBJ whole genome shotgun (WGS) entry which is preliminary data.</text>
</comment>
<dbReference type="InterPro" id="IPR021858">
    <property type="entry name" value="Fun_TF"/>
</dbReference>
<gene>
    <name evidence="1" type="ORF">C8Q69DRAFT_192264</name>
</gene>
<keyword evidence="2" id="KW-1185">Reference proteome</keyword>
<evidence type="ECO:0000313" key="1">
    <source>
        <dbReference type="EMBL" id="RWQ91282.1"/>
    </source>
</evidence>
<dbReference type="STRING" id="264951.A0A443HHG9"/>
<accession>A0A443HHG9</accession>
<dbReference type="RefSeq" id="XP_028480927.1">
    <property type="nucleotide sequence ID" value="XM_028625987.1"/>
</dbReference>
<dbReference type="AlphaFoldDB" id="A0A443HHG9"/>
<evidence type="ECO:0008006" key="3">
    <source>
        <dbReference type="Google" id="ProtNLM"/>
    </source>
</evidence>